<feature type="domain" description="DH" evidence="2">
    <location>
        <begin position="191"/>
        <end position="372"/>
    </location>
</feature>
<dbReference type="GO" id="GO:0043332">
    <property type="term" value="C:mating projection tip"/>
    <property type="evidence" value="ECO:0007669"/>
    <property type="project" value="TreeGrafter"/>
</dbReference>
<name>A0A0D7AJM3_9AGAR</name>
<dbReference type="EMBL" id="KN881646">
    <property type="protein sequence ID" value="KIY51964.1"/>
    <property type="molecule type" value="Genomic_DNA"/>
</dbReference>
<dbReference type="GO" id="GO:0005634">
    <property type="term" value="C:nucleus"/>
    <property type="evidence" value="ECO:0007669"/>
    <property type="project" value="TreeGrafter"/>
</dbReference>
<dbReference type="AlphaFoldDB" id="A0A0D7AJM3"/>
<dbReference type="PANTHER" id="PTHR47339">
    <property type="entry name" value="CELL DIVISION CONTROL PROTEIN 24"/>
    <property type="match status" value="1"/>
</dbReference>
<dbReference type="OrthoDB" id="1594986at2759"/>
<dbReference type="SMART" id="SM00325">
    <property type="entry name" value="RhoGEF"/>
    <property type="match status" value="1"/>
</dbReference>
<dbReference type="Pfam" id="PF00621">
    <property type="entry name" value="RhoGEF"/>
    <property type="match status" value="1"/>
</dbReference>
<dbReference type="PANTHER" id="PTHR47339:SF1">
    <property type="entry name" value="CELL DIVISION CONTROL PROTEIN 24"/>
    <property type="match status" value="1"/>
</dbReference>
<dbReference type="PROSITE" id="PS50010">
    <property type="entry name" value="DH_2"/>
    <property type="match status" value="1"/>
</dbReference>
<dbReference type="InterPro" id="IPR035899">
    <property type="entry name" value="DBL_dom_sf"/>
</dbReference>
<dbReference type="InterPro" id="IPR053026">
    <property type="entry name" value="CDC42_GEF"/>
</dbReference>
<reference evidence="3 4" key="1">
    <citation type="journal article" date="2015" name="Fungal Genet. Biol.">
        <title>Evolution of novel wood decay mechanisms in Agaricales revealed by the genome sequences of Fistulina hepatica and Cylindrobasidium torrendii.</title>
        <authorList>
            <person name="Floudas D."/>
            <person name="Held B.W."/>
            <person name="Riley R."/>
            <person name="Nagy L.G."/>
            <person name="Koehler G."/>
            <person name="Ransdell A.S."/>
            <person name="Younus H."/>
            <person name="Chow J."/>
            <person name="Chiniquy J."/>
            <person name="Lipzen A."/>
            <person name="Tritt A."/>
            <person name="Sun H."/>
            <person name="Haridas S."/>
            <person name="LaButti K."/>
            <person name="Ohm R.A."/>
            <person name="Kues U."/>
            <person name="Blanchette R.A."/>
            <person name="Grigoriev I.V."/>
            <person name="Minto R.E."/>
            <person name="Hibbett D.S."/>
        </authorList>
    </citation>
    <scope>NUCLEOTIDE SEQUENCE [LARGE SCALE GENOMIC DNA]</scope>
    <source>
        <strain evidence="3 4">ATCC 64428</strain>
    </source>
</reference>
<feature type="region of interest" description="Disordered" evidence="1">
    <location>
        <begin position="673"/>
        <end position="707"/>
    </location>
</feature>
<dbReference type="GO" id="GO:0005085">
    <property type="term" value="F:guanyl-nucleotide exchange factor activity"/>
    <property type="evidence" value="ECO:0007669"/>
    <property type="project" value="InterPro"/>
</dbReference>
<accession>A0A0D7AJM3</accession>
<dbReference type="InterPro" id="IPR000219">
    <property type="entry name" value="DH_dom"/>
</dbReference>
<evidence type="ECO:0000256" key="1">
    <source>
        <dbReference type="SAM" id="MobiDB-lite"/>
    </source>
</evidence>
<organism evidence="3 4">
    <name type="scientific">Fistulina hepatica ATCC 64428</name>
    <dbReference type="NCBI Taxonomy" id="1128425"/>
    <lineage>
        <taxon>Eukaryota</taxon>
        <taxon>Fungi</taxon>
        <taxon>Dikarya</taxon>
        <taxon>Basidiomycota</taxon>
        <taxon>Agaricomycotina</taxon>
        <taxon>Agaricomycetes</taxon>
        <taxon>Agaricomycetidae</taxon>
        <taxon>Agaricales</taxon>
        <taxon>Fistulinaceae</taxon>
        <taxon>Fistulina</taxon>
    </lineage>
</organism>
<dbReference type="Gene3D" id="1.20.900.10">
    <property type="entry name" value="Dbl homology (DH) domain"/>
    <property type="match status" value="1"/>
</dbReference>
<evidence type="ECO:0000313" key="3">
    <source>
        <dbReference type="EMBL" id="KIY51964.1"/>
    </source>
</evidence>
<dbReference type="SUPFAM" id="SSF48065">
    <property type="entry name" value="DBL homology domain (DH-domain)"/>
    <property type="match status" value="1"/>
</dbReference>
<dbReference type="GO" id="GO:0005737">
    <property type="term" value="C:cytoplasm"/>
    <property type="evidence" value="ECO:0007669"/>
    <property type="project" value="TreeGrafter"/>
</dbReference>
<evidence type="ECO:0000259" key="2">
    <source>
        <dbReference type="PROSITE" id="PS50010"/>
    </source>
</evidence>
<gene>
    <name evidence="3" type="ORF">FISHEDRAFT_56209</name>
</gene>
<dbReference type="GO" id="GO:0030010">
    <property type="term" value="P:establishment of cell polarity"/>
    <property type="evidence" value="ECO:0007669"/>
    <property type="project" value="TreeGrafter"/>
</dbReference>
<evidence type="ECO:0000313" key="4">
    <source>
        <dbReference type="Proteomes" id="UP000054144"/>
    </source>
</evidence>
<sequence length="870" mass="98997">MVSFGFHRTPRKISLGAVMNKAPDQVQSLTDECDLVWSKMNNINGFYTYIYYLPPFQDADVVQHVFTMFQLGIPLCHLLDKLPKEKRIGTYMPADYNPDLLDSDGRREAARRRFTEFTNCPHAQAHIPGLVPLQEGDIEDDKSFRGFHKTIDNVLAIFKALGASAFKVDELFFELAKTKPEPLSPTEPDYGRKRAIGELVDGERVFIDDVRDLIHCQEYRDALVSSKVFTVEETEAMFPGIASVFEFGEWFLVMLEAERRKPDDHQHWGVLFEANLYQEKYFDAMFEYAALNPIAMDMLFQKNFHRIPAILPNVRLTKNELKACHSKPWQRIMRYAMILQQIHDYTKDPEQKKDMFLGIAVAQRVADRSNATKGRVENDFGLEDLFTGIDLYYRGTHWEQWSIVLHQAARVKMAAPFAEDPQWSVPWEELDAHGKRERDERYNKHVGAVREVLGGLLLHAKMRTSDTDTVHNHLFLFEHFILLCGSGVPNGARAHFRCQPLQIHTVIPRTKLTQLNLNMSSKVHHTTGLLGEYVLILEWLSADLVKKSVYTHYATADDRSDWVWHICEILSVYKSVHLSAIEDGIVNARVTTRVMDLFKDLEEKVTVRRLPWDATLRAPGLEALRSVTKATQVGIATWRADARRDLCSWRTHMSSLHRRAVSLPVLLSSATSCPVQQTRAPPKRSLSEPSLPAPPSPPQARDASFATRPLCSNRTVPAIPDDGISTMSVSPNFSILECLVLCEDSPMGISLPVNKSIRFTFDLTPRRQIWDDFRAAVHHALMDPVGLGTLPVRAEMRLLSLQSMQRGSLQLFPMSNEREFTDAWRPTLKKPGELFCVTATFAPELPNPTTDGGAKLWKKIFRPGLSGKHA</sequence>
<keyword evidence="4" id="KW-1185">Reference proteome</keyword>
<dbReference type="GO" id="GO:0000935">
    <property type="term" value="C:division septum"/>
    <property type="evidence" value="ECO:0007669"/>
    <property type="project" value="TreeGrafter"/>
</dbReference>
<proteinExistence type="predicted"/>
<protein>
    <recommendedName>
        <fullName evidence="2">DH domain-containing protein</fullName>
    </recommendedName>
</protein>
<dbReference type="Proteomes" id="UP000054144">
    <property type="component" value="Unassembled WGS sequence"/>
</dbReference>
<dbReference type="GO" id="GO:0031106">
    <property type="term" value="P:septin ring organization"/>
    <property type="evidence" value="ECO:0007669"/>
    <property type="project" value="TreeGrafter"/>
</dbReference>